<dbReference type="GO" id="GO:0007095">
    <property type="term" value="P:mitotic G2 DNA damage checkpoint signaling"/>
    <property type="evidence" value="ECO:0007669"/>
    <property type="project" value="TreeGrafter"/>
</dbReference>
<organism evidence="4 5">
    <name type="scientific">Dillenia turbinata</name>
    <dbReference type="NCBI Taxonomy" id="194707"/>
    <lineage>
        <taxon>Eukaryota</taxon>
        <taxon>Viridiplantae</taxon>
        <taxon>Streptophyta</taxon>
        <taxon>Embryophyta</taxon>
        <taxon>Tracheophyta</taxon>
        <taxon>Spermatophyta</taxon>
        <taxon>Magnoliopsida</taxon>
        <taxon>eudicotyledons</taxon>
        <taxon>Gunneridae</taxon>
        <taxon>Pentapetalae</taxon>
        <taxon>Dilleniales</taxon>
        <taxon>Dilleniaceae</taxon>
        <taxon>Dillenia</taxon>
    </lineage>
</organism>
<accession>A0AAN8VRR0</accession>
<feature type="domain" description="BRCT" evidence="3">
    <location>
        <begin position="101"/>
        <end position="185"/>
    </location>
</feature>
<dbReference type="AlphaFoldDB" id="A0AAN8VRR0"/>
<protein>
    <submittedName>
        <fullName evidence="4">BRCT domain</fullName>
    </submittedName>
</protein>
<evidence type="ECO:0000256" key="2">
    <source>
        <dbReference type="SAM" id="MobiDB-lite"/>
    </source>
</evidence>
<dbReference type="SMART" id="SM00292">
    <property type="entry name" value="BRCT"/>
    <property type="match status" value="5"/>
</dbReference>
<dbReference type="SUPFAM" id="SSF52113">
    <property type="entry name" value="BRCT domain"/>
    <property type="match status" value="4"/>
</dbReference>
<dbReference type="CDD" id="cd17731">
    <property type="entry name" value="BRCT_TopBP1_rpt2_like"/>
    <property type="match status" value="1"/>
</dbReference>
<feature type="domain" description="BRCT" evidence="3">
    <location>
        <begin position="308"/>
        <end position="400"/>
    </location>
</feature>
<dbReference type="CDD" id="cd00027">
    <property type="entry name" value="BRCT"/>
    <property type="match status" value="1"/>
</dbReference>
<comment type="caution">
    <text evidence="4">The sequence shown here is derived from an EMBL/GenBank/DDBJ whole genome shotgun (WGS) entry which is preliminary data.</text>
</comment>
<dbReference type="EMBL" id="JBAMMX010000005">
    <property type="protein sequence ID" value="KAK6939923.1"/>
    <property type="molecule type" value="Genomic_DNA"/>
</dbReference>
<dbReference type="Pfam" id="PF00533">
    <property type="entry name" value="BRCT"/>
    <property type="match status" value="1"/>
</dbReference>
<dbReference type="GO" id="GO:0006270">
    <property type="term" value="P:DNA replication initiation"/>
    <property type="evidence" value="ECO:0007669"/>
    <property type="project" value="TreeGrafter"/>
</dbReference>
<feature type="compositionally biased region" description="Polar residues" evidence="2">
    <location>
        <begin position="476"/>
        <end position="486"/>
    </location>
</feature>
<feature type="compositionally biased region" description="Polar residues" evidence="2">
    <location>
        <begin position="232"/>
        <end position="242"/>
    </location>
</feature>
<feature type="domain" description="BRCT" evidence="3">
    <location>
        <begin position="611"/>
        <end position="694"/>
    </location>
</feature>
<evidence type="ECO:0000256" key="1">
    <source>
        <dbReference type="ARBA" id="ARBA00022737"/>
    </source>
</evidence>
<dbReference type="GO" id="GO:0033314">
    <property type="term" value="P:mitotic DNA replication checkpoint signaling"/>
    <property type="evidence" value="ECO:0007669"/>
    <property type="project" value="TreeGrafter"/>
</dbReference>
<dbReference type="FunFam" id="3.40.50.10190:FF:000052">
    <property type="entry name" value="Transcription coactivator"/>
    <property type="match status" value="1"/>
</dbReference>
<evidence type="ECO:0000313" key="5">
    <source>
        <dbReference type="Proteomes" id="UP001370490"/>
    </source>
</evidence>
<dbReference type="Pfam" id="PF12738">
    <property type="entry name" value="PTCB-BRCT"/>
    <property type="match status" value="2"/>
</dbReference>
<dbReference type="InterPro" id="IPR001357">
    <property type="entry name" value="BRCT_dom"/>
</dbReference>
<evidence type="ECO:0000313" key="4">
    <source>
        <dbReference type="EMBL" id="KAK6939923.1"/>
    </source>
</evidence>
<gene>
    <name evidence="4" type="ORF">RJ641_029454</name>
</gene>
<feature type="region of interest" description="Disordered" evidence="2">
    <location>
        <begin position="464"/>
        <end position="486"/>
    </location>
</feature>
<dbReference type="Proteomes" id="UP001370490">
    <property type="component" value="Unassembled WGS sequence"/>
</dbReference>
<dbReference type="Pfam" id="PF16589">
    <property type="entry name" value="BRCT_2"/>
    <property type="match status" value="1"/>
</dbReference>
<keyword evidence="1" id="KW-0677">Repeat</keyword>
<evidence type="ECO:0000259" key="3">
    <source>
        <dbReference type="PROSITE" id="PS50172"/>
    </source>
</evidence>
<feature type="region of interest" description="Disordered" evidence="2">
    <location>
        <begin position="869"/>
        <end position="916"/>
    </location>
</feature>
<feature type="domain" description="BRCT" evidence="3">
    <location>
        <begin position="510"/>
        <end position="598"/>
    </location>
</feature>
<proteinExistence type="predicted"/>
<reference evidence="4 5" key="1">
    <citation type="submission" date="2023-12" db="EMBL/GenBank/DDBJ databases">
        <title>A high-quality genome assembly for Dillenia turbinata (Dilleniales).</title>
        <authorList>
            <person name="Chanderbali A."/>
        </authorList>
    </citation>
    <scope>NUCLEOTIDE SEQUENCE [LARGE SCALE GENOMIC DNA]</scope>
    <source>
        <strain evidence="4">LSX21</strain>
        <tissue evidence="4">Leaf</tissue>
    </source>
</reference>
<feature type="region of interest" description="Disordered" evidence="2">
    <location>
        <begin position="209"/>
        <end position="242"/>
    </location>
</feature>
<dbReference type="PROSITE" id="PS50172">
    <property type="entry name" value="BRCT"/>
    <property type="match status" value="4"/>
</dbReference>
<dbReference type="FunFam" id="3.40.50.10190:FF:000057">
    <property type="entry name" value="Transcription coactivator"/>
    <property type="match status" value="1"/>
</dbReference>
<dbReference type="Gene3D" id="3.40.50.10190">
    <property type="entry name" value="BRCT domain"/>
    <property type="match status" value="5"/>
</dbReference>
<keyword evidence="5" id="KW-1185">Reference proteome</keyword>
<name>A0AAN8VRR0_9MAGN</name>
<dbReference type="FunFam" id="3.40.50.10190:FF:000061">
    <property type="entry name" value="Transcription coactivator"/>
    <property type="match status" value="1"/>
</dbReference>
<dbReference type="InterPro" id="IPR059215">
    <property type="entry name" value="BRCT2_TopBP1-like"/>
</dbReference>
<dbReference type="PANTHER" id="PTHR13561:SF20">
    <property type="entry name" value="DNA TOPOISOMERASE 2-BINDING PROTEIN 1"/>
    <property type="match status" value="1"/>
</dbReference>
<dbReference type="InterPro" id="IPR036420">
    <property type="entry name" value="BRCT_dom_sf"/>
</dbReference>
<sequence length="916" mass="101235">MMMMSKSFKGANVFMSRNLVPPEVFDSLHDALKQNGAQVYLCCDPSRSGPDDFHVISSPEHDRFEHLRAKGCHLLGPQCVLTCAKENRPLPKNDFTCCLAMDGVKVLASGFEMDEKVKIGKMVVAMGGILSTKATMDVNFVIAKNVLAAKYKWAINYLKKPVLTMDWLYQCWKEHRVVPQETFRIPPFSGLTICVTRIRAACLNEESYPVQGGSGSVKGSLAAKPSHEKGLENSQSVPSTAADSNLQSVTCSGFTGSDLEATLSQNFSSTYFDNPVFIERDESGGAQLQPKSETNLDGCVADDSQNEDNDLYLVDCKISIVGFEASEMRKLVSMVRSGGGSRCVSFDDKLTHIIVGNPSESEKKEIRALAALGVIHVVIKSWLEECDHQRKEIPVVQRHIAYDLLLPKDSICSNKGAVSSMPGMKQGKSYTHQSDTVSDLLQKSTDFGSGISFDKNKEAKLEISRNGSCSSGGTGRPSQSNLSSDVNDNYKRQQQKIECNTNIQSMQNKKSASVFRGKTFCFSISFPEDRKAEIVQWVNEGGGAVVDDHEKQNVRFIIECHGVVSKSADSCEATKVSSHWIRSCLEDGCLLDVKSHILYTPLSCQIPFPGFGSFRFCVSQYEEKDRLLLRNLCFVLGAKFVEKLTKKVTHLLCKFANGPKYEAACKWGIQPVTSEWLYECVKQDKVVPPSPFYPKEVTSADREAGMCTMSQYPTQAVRMISGDTQSQFQSQSQDRKSIPSPFIFGKSESLAQESKCLSNCSKRARLIKDDSQEVLLPTGENKTNSVSLMHSNEKSISEAAAEVFHVVPDVAAAIEDLLEQTSKIHDMKTLETAEGDKTFFSSDCSILRQDHNDAQSAFSISKHWIDRTRKKSESGIPSADASSGMYDGFSETQTDSQVVGYEEDLSGRQMIIDRET</sequence>
<dbReference type="PANTHER" id="PTHR13561">
    <property type="entry name" value="DNA REPLICATION REGULATOR DPB11-RELATED"/>
    <property type="match status" value="1"/>
</dbReference>